<keyword evidence="3" id="KW-1185">Reference proteome</keyword>
<dbReference type="RefSeq" id="WP_146885610.1">
    <property type="nucleotide sequence ID" value="NZ_BJYG01000003.1"/>
</dbReference>
<evidence type="ECO:0000256" key="1">
    <source>
        <dbReference type="SAM" id="MobiDB-lite"/>
    </source>
</evidence>
<dbReference type="EMBL" id="BJYG01000003">
    <property type="protein sequence ID" value="GEN62251.1"/>
    <property type="molecule type" value="Genomic_DNA"/>
</dbReference>
<sequence length="146" mass="15013">MSVSLYQGYVLAQQFLANEGGIKGDTETSTSTSASVTTARGSMTTTETSTTDMYDASGPAVLLAVDGGVMRIAADSSFDGTSAKDLPGAVLVNGDQKVTLASSSSSTTLYTASGSTLRNNEEELVASLFSNTGEDQTDLNSRKTTV</sequence>
<evidence type="ECO:0000313" key="2">
    <source>
        <dbReference type="EMBL" id="GEN62251.1"/>
    </source>
</evidence>
<evidence type="ECO:0000313" key="3">
    <source>
        <dbReference type="Proteomes" id="UP000321746"/>
    </source>
</evidence>
<gene>
    <name evidence="2" type="ORF">AOE01nite_04750</name>
</gene>
<protein>
    <submittedName>
        <fullName evidence="2">Uncharacterized protein</fullName>
    </submittedName>
</protein>
<feature type="compositionally biased region" description="Low complexity" evidence="1">
    <location>
        <begin position="27"/>
        <end position="50"/>
    </location>
</feature>
<organism evidence="2 3">
    <name type="scientific">Acetobacter oeni</name>
    <dbReference type="NCBI Taxonomy" id="304077"/>
    <lineage>
        <taxon>Bacteria</taxon>
        <taxon>Pseudomonadati</taxon>
        <taxon>Pseudomonadota</taxon>
        <taxon>Alphaproteobacteria</taxon>
        <taxon>Acetobacterales</taxon>
        <taxon>Acetobacteraceae</taxon>
        <taxon>Acetobacter</taxon>
    </lineage>
</organism>
<name>A0A511XH57_9PROT</name>
<dbReference type="AlphaFoldDB" id="A0A511XH57"/>
<accession>A0A511XH57</accession>
<proteinExistence type="predicted"/>
<dbReference type="Proteomes" id="UP000321746">
    <property type="component" value="Unassembled WGS sequence"/>
</dbReference>
<comment type="caution">
    <text evidence="2">The sequence shown here is derived from an EMBL/GenBank/DDBJ whole genome shotgun (WGS) entry which is preliminary data.</text>
</comment>
<feature type="region of interest" description="Disordered" evidence="1">
    <location>
        <begin position="21"/>
        <end position="50"/>
    </location>
</feature>
<reference evidence="2 3" key="1">
    <citation type="submission" date="2019-07" db="EMBL/GenBank/DDBJ databases">
        <title>Whole genome shotgun sequence of Acetobacter oeni NBRC 105207.</title>
        <authorList>
            <person name="Hosoyama A."/>
            <person name="Uohara A."/>
            <person name="Ohji S."/>
            <person name="Ichikawa N."/>
        </authorList>
    </citation>
    <scope>NUCLEOTIDE SEQUENCE [LARGE SCALE GENOMIC DNA]</scope>
    <source>
        <strain evidence="2 3">NBRC 105207</strain>
    </source>
</reference>